<evidence type="ECO:0000256" key="1">
    <source>
        <dbReference type="SAM" id="MobiDB-lite"/>
    </source>
</evidence>
<name>A0ABR2YF23_9CHLO</name>
<keyword evidence="3" id="KW-1185">Reference proteome</keyword>
<dbReference type="Proteomes" id="UP001491310">
    <property type="component" value="Unassembled WGS sequence"/>
</dbReference>
<feature type="region of interest" description="Disordered" evidence="1">
    <location>
        <begin position="68"/>
        <end position="124"/>
    </location>
</feature>
<dbReference type="EMBL" id="JALJOT010000013">
    <property type="protein sequence ID" value="KAK9904005.1"/>
    <property type="molecule type" value="Genomic_DNA"/>
</dbReference>
<evidence type="ECO:0000313" key="3">
    <source>
        <dbReference type="Proteomes" id="UP001491310"/>
    </source>
</evidence>
<gene>
    <name evidence="2" type="ORF">WJX75_002306</name>
</gene>
<proteinExistence type="predicted"/>
<accession>A0ABR2YF23</accession>
<evidence type="ECO:0000313" key="2">
    <source>
        <dbReference type="EMBL" id="KAK9904005.1"/>
    </source>
</evidence>
<protein>
    <submittedName>
        <fullName evidence="2">Uncharacterized protein</fullName>
    </submittedName>
</protein>
<feature type="compositionally biased region" description="Basic and acidic residues" evidence="1">
    <location>
        <begin position="72"/>
        <end position="94"/>
    </location>
</feature>
<sequence>MWLASPDPLECRDWSRAAEGSTYLLSHIVSSTGALVPVEGGDAVLHAFLPAAAQPALVQYWDITRPWHPRSGMRERRQRQEQQPEEQQPEKQLQEEQQPGEQQLGQQLPEPPPPLPPKLGFFGL</sequence>
<comment type="caution">
    <text evidence="2">The sequence shown here is derived from an EMBL/GenBank/DDBJ whole genome shotgun (WGS) entry which is preliminary data.</text>
</comment>
<reference evidence="2 3" key="1">
    <citation type="journal article" date="2024" name="Nat. Commun.">
        <title>Phylogenomics reveals the evolutionary origins of lichenization in chlorophyte algae.</title>
        <authorList>
            <person name="Puginier C."/>
            <person name="Libourel C."/>
            <person name="Otte J."/>
            <person name="Skaloud P."/>
            <person name="Haon M."/>
            <person name="Grisel S."/>
            <person name="Petersen M."/>
            <person name="Berrin J.G."/>
            <person name="Delaux P.M."/>
            <person name="Dal Grande F."/>
            <person name="Keller J."/>
        </authorList>
    </citation>
    <scope>NUCLEOTIDE SEQUENCE [LARGE SCALE GENOMIC DNA]</scope>
    <source>
        <strain evidence="2 3">SAG 216-7</strain>
    </source>
</reference>
<feature type="compositionally biased region" description="Low complexity" evidence="1">
    <location>
        <begin position="95"/>
        <end position="108"/>
    </location>
</feature>
<organism evidence="2 3">
    <name type="scientific">Coccomyxa subellipsoidea</name>
    <dbReference type="NCBI Taxonomy" id="248742"/>
    <lineage>
        <taxon>Eukaryota</taxon>
        <taxon>Viridiplantae</taxon>
        <taxon>Chlorophyta</taxon>
        <taxon>core chlorophytes</taxon>
        <taxon>Trebouxiophyceae</taxon>
        <taxon>Trebouxiophyceae incertae sedis</taxon>
        <taxon>Coccomyxaceae</taxon>
        <taxon>Coccomyxa</taxon>
    </lineage>
</organism>